<reference evidence="11 12" key="1">
    <citation type="submission" date="2024-05" db="EMBL/GenBank/DDBJ databases">
        <authorList>
            <person name="Wallberg A."/>
        </authorList>
    </citation>
    <scope>NUCLEOTIDE SEQUENCE [LARGE SCALE GENOMIC DNA]</scope>
</reference>
<dbReference type="SUPFAM" id="SSF57667">
    <property type="entry name" value="beta-beta-alpha zinc fingers"/>
    <property type="match status" value="1"/>
</dbReference>
<keyword evidence="12" id="KW-1185">Reference proteome</keyword>
<evidence type="ECO:0000259" key="10">
    <source>
        <dbReference type="PROSITE" id="PS50157"/>
    </source>
</evidence>
<dbReference type="FunFam" id="3.30.160.60:FF:000029">
    <property type="entry name" value="GLI family zinc finger 4"/>
    <property type="match status" value="1"/>
</dbReference>
<dbReference type="EMBL" id="CAXKWB010032066">
    <property type="protein sequence ID" value="CAL4140735.1"/>
    <property type="molecule type" value="Genomic_DNA"/>
</dbReference>
<sequence length="144" mass="17022">DKSDERYYPQDFLQKSPRRIIEVMVKGEIEVKEEPINIQDVDITLGKGIEVHEELIYFTEGNYLLKHEPIHDNDTFNQRTHSGEKQYQCSYCDKDFSTSSHLVEHQRTHTEEKSYQCSQCNKAFQHKSNIVQHLRTHTGEKPNQ</sequence>
<dbReference type="GO" id="GO:0003700">
    <property type="term" value="F:DNA-binding transcription factor activity"/>
    <property type="evidence" value="ECO:0007669"/>
    <property type="project" value="TreeGrafter"/>
</dbReference>
<dbReference type="PANTHER" id="PTHR24404:SF100">
    <property type="entry name" value="ZINC FINGER PROTEIN 501"/>
    <property type="match status" value="1"/>
</dbReference>
<comment type="caution">
    <text evidence="11">The sequence shown here is derived from an EMBL/GenBank/DDBJ whole genome shotgun (WGS) entry which is preliminary data.</text>
</comment>
<dbReference type="Proteomes" id="UP001497623">
    <property type="component" value="Unassembled WGS sequence"/>
</dbReference>
<keyword evidence="7" id="KW-0238">DNA-binding</keyword>
<dbReference type="PROSITE" id="PS50157">
    <property type="entry name" value="ZINC_FINGER_C2H2_2"/>
    <property type="match status" value="2"/>
</dbReference>
<dbReference type="AlphaFoldDB" id="A0AAV2RV48"/>
<evidence type="ECO:0000256" key="1">
    <source>
        <dbReference type="ARBA" id="ARBA00004123"/>
    </source>
</evidence>
<gene>
    <name evidence="11" type="ORF">MNOR_LOCUS28683</name>
</gene>
<keyword evidence="5" id="KW-0862">Zinc</keyword>
<protein>
    <recommendedName>
        <fullName evidence="10">C2H2-type domain-containing protein</fullName>
    </recommendedName>
</protein>
<dbReference type="PANTHER" id="PTHR24404">
    <property type="entry name" value="ZINC FINGER PROTEIN"/>
    <property type="match status" value="1"/>
</dbReference>
<evidence type="ECO:0000256" key="5">
    <source>
        <dbReference type="ARBA" id="ARBA00022833"/>
    </source>
</evidence>
<accession>A0AAV2RV48</accession>
<keyword evidence="4 9" id="KW-0863">Zinc-finger</keyword>
<name>A0AAV2RV48_MEGNR</name>
<keyword evidence="3" id="KW-0677">Repeat</keyword>
<keyword evidence="6" id="KW-0805">Transcription regulation</keyword>
<proteinExistence type="predicted"/>
<dbReference type="SMART" id="SM00355">
    <property type="entry name" value="ZnF_C2H2"/>
    <property type="match status" value="2"/>
</dbReference>
<feature type="domain" description="C2H2-type" evidence="10">
    <location>
        <begin position="115"/>
        <end position="142"/>
    </location>
</feature>
<evidence type="ECO:0000256" key="6">
    <source>
        <dbReference type="ARBA" id="ARBA00023015"/>
    </source>
</evidence>
<feature type="domain" description="C2H2-type" evidence="10">
    <location>
        <begin position="87"/>
        <end position="114"/>
    </location>
</feature>
<keyword evidence="6" id="KW-0804">Transcription</keyword>
<dbReference type="InterPro" id="IPR036236">
    <property type="entry name" value="Znf_C2H2_sf"/>
</dbReference>
<evidence type="ECO:0000313" key="11">
    <source>
        <dbReference type="EMBL" id="CAL4140735.1"/>
    </source>
</evidence>
<evidence type="ECO:0000313" key="12">
    <source>
        <dbReference type="Proteomes" id="UP001497623"/>
    </source>
</evidence>
<feature type="non-terminal residue" evidence="11">
    <location>
        <position position="1"/>
    </location>
</feature>
<evidence type="ECO:0000256" key="4">
    <source>
        <dbReference type="ARBA" id="ARBA00022771"/>
    </source>
</evidence>
<evidence type="ECO:0000256" key="2">
    <source>
        <dbReference type="ARBA" id="ARBA00022723"/>
    </source>
</evidence>
<dbReference type="GO" id="GO:0005634">
    <property type="term" value="C:nucleus"/>
    <property type="evidence" value="ECO:0007669"/>
    <property type="project" value="UniProtKB-SubCell"/>
</dbReference>
<keyword evidence="2" id="KW-0479">Metal-binding</keyword>
<dbReference type="FunFam" id="3.30.160.60:FF:000338">
    <property type="entry name" value="zinc finger protein 383"/>
    <property type="match status" value="1"/>
</dbReference>
<feature type="non-terminal residue" evidence="11">
    <location>
        <position position="144"/>
    </location>
</feature>
<dbReference type="GO" id="GO:0000978">
    <property type="term" value="F:RNA polymerase II cis-regulatory region sequence-specific DNA binding"/>
    <property type="evidence" value="ECO:0007669"/>
    <property type="project" value="TreeGrafter"/>
</dbReference>
<dbReference type="InterPro" id="IPR013087">
    <property type="entry name" value="Znf_C2H2_type"/>
</dbReference>
<dbReference type="GO" id="GO:0006357">
    <property type="term" value="P:regulation of transcription by RNA polymerase II"/>
    <property type="evidence" value="ECO:0007669"/>
    <property type="project" value="TreeGrafter"/>
</dbReference>
<dbReference type="PROSITE" id="PS00028">
    <property type="entry name" value="ZINC_FINGER_C2H2_1"/>
    <property type="match status" value="2"/>
</dbReference>
<keyword evidence="8" id="KW-0539">Nucleus</keyword>
<evidence type="ECO:0000256" key="7">
    <source>
        <dbReference type="ARBA" id="ARBA00023125"/>
    </source>
</evidence>
<comment type="subcellular location">
    <subcellularLocation>
        <location evidence="1">Nucleus</location>
    </subcellularLocation>
</comment>
<dbReference type="GO" id="GO:0008270">
    <property type="term" value="F:zinc ion binding"/>
    <property type="evidence" value="ECO:0007669"/>
    <property type="project" value="UniProtKB-KW"/>
</dbReference>
<evidence type="ECO:0000256" key="9">
    <source>
        <dbReference type="PROSITE-ProRule" id="PRU00042"/>
    </source>
</evidence>
<evidence type="ECO:0000256" key="3">
    <source>
        <dbReference type="ARBA" id="ARBA00022737"/>
    </source>
</evidence>
<evidence type="ECO:0000256" key="8">
    <source>
        <dbReference type="ARBA" id="ARBA00023242"/>
    </source>
</evidence>
<dbReference type="Pfam" id="PF00096">
    <property type="entry name" value="zf-C2H2"/>
    <property type="match status" value="2"/>
</dbReference>
<dbReference type="Gene3D" id="3.30.160.60">
    <property type="entry name" value="Classic Zinc Finger"/>
    <property type="match status" value="2"/>
</dbReference>
<organism evidence="11 12">
    <name type="scientific">Meganyctiphanes norvegica</name>
    <name type="common">Northern krill</name>
    <name type="synonym">Thysanopoda norvegica</name>
    <dbReference type="NCBI Taxonomy" id="48144"/>
    <lineage>
        <taxon>Eukaryota</taxon>
        <taxon>Metazoa</taxon>
        <taxon>Ecdysozoa</taxon>
        <taxon>Arthropoda</taxon>
        <taxon>Crustacea</taxon>
        <taxon>Multicrustacea</taxon>
        <taxon>Malacostraca</taxon>
        <taxon>Eumalacostraca</taxon>
        <taxon>Eucarida</taxon>
        <taxon>Euphausiacea</taxon>
        <taxon>Euphausiidae</taxon>
        <taxon>Meganyctiphanes</taxon>
    </lineage>
</organism>
<dbReference type="InterPro" id="IPR050589">
    <property type="entry name" value="Ikaros_C2H2-ZF"/>
</dbReference>